<protein>
    <submittedName>
        <fullName evidence="1">Uncharacterized protein</fullName>
    </submittedName>
</protein>
<sequence>MRVFDPSPQQTFPSGFTHNVSLVDTIGWTALKPAANSPKPKLSLQWLSQDEWSGIKYNSSKLALLDDSLIKDEVKSIEVVDSRSQMVGQGIFRVHQQSRPSRSFRNLLSRAPADPSDDQPLGKTWLPDRSSIEFGQPGNTRMFGQSGTPRTCRTRPGIAKVAGFSSFVQVASDVQRYDLEGKKLYKRLEEGRVAFYGAIQVPPELRDGYRIA</sequence>
<dbReference type="GeneID" id="87896780"/>
<comment type="caution">
    <text evidence="1">The sequence shown here is derived from an EMBL/GenBank/DDBJ whole genome shotgun (WGS) entry which is preliminary data.</text>
</comment>
<reference evidence="1 2" key="1">
    <citation type="journal article" date="2023" name="bioRxiv">
        <title>High-quality genome assemblies of four members of thePodospora anserinaspecies complex.</title>
        <authorList>
            <person name="Ament-Velasquez S.L."/>
            <person name="Vogan A.A."/>
            <person name="Wallerman O."/>
            <person name="Hartmann F."/>
            <person name="Gautier V."/>
            <person name="Silar P."/>
            <person name="Giraud T."/>
            <person name="Johannesson H."/>
        </authorList>
    </citation>
    <scope>NUCLEOTIDE SEQUENCE [LARGE SCALE GENOMIC DNA]</scope>
    <source>
        <strain evidence="1 2">CBS 112042</strain>
    </source>
</reference>
<dbReference type="RefSeq" id="XP_062733036.1">
    <property type="nucleotide sequence ID" value="XM_062877298.1"/>
</dbReference>
<evidence type="ECO:0000313" key="2">
    <source>
        <dbReference type="Proteomes" id="UP001322138"/>
    </source>
</evidence>
<gene>
    <name evidence="1" type="ORF">QC761_301436</name>
</gene>
<accession>A0ABR0FM29</accession>
<keyword evidence="2" id="KW-1185">Reference proteome</keyword>
<dbReference type="EMBL" id="JAFFGZ010000005">
    <property type="protein sequence ID" value="KAK4644060.1"/>
    <property type="molecule type" value="Genomic_DNA"/>
</dbReference>
<proteinExistence type="predicted"/>
<dbReference type="Proteomes" id="UP001322138">
    <property type="component" value="Unassembled WGS sequence"/>
</dbReference>
<organism evidence="1 2">
    <name type="scientific">Podospora bellae-mahoneyi</name>
    <dbReference type="NCBI Taxonomy" id="2093777"/>
    <lineage>
        <taxon>Eukaryota</taxon>
        <taxon>Fungi</taxon>
        <taxon>Dikarya</taxon>
        <taxon>Ascomycota</taxon>
        <taxon>Pezizomycotina</taxon>
        <taxon>Sordariomycetes</taxon>
        <taxon>Sordariomycetidae</taxon>
        <taxon>Sordariales</taxon>
        <taxon>Podosporaceae</taxon>
        <taxon>Podospora</taxon>
    </lineage>
</organism>
<evidence type="ECO:0000313" key="1">
    <source>
        <dbReference type="EMBL" id="KAK4644060.1"/>
    </source>
</evidence>
<name>A0ABR0FM29_9PEZI</name>